<keyword evidence="2" id="KW-0479">Metal-binding</keyword>
<dbReference type="GO" id="GO:0061630">
    <property type="term" value="F:ubiquitin protein ligase activity"/>
    <property type="evidence" value="ECO:0007669"/>
    <property type="project" value="UniProtKB-EC"/>
</dbReference>
<dbReference type="InterPro" id="IPR001258">
    <property type="entry name" value="NHL_repeat"/>
</dbReference>
<keyword evidence="1" id="KW-0677">Repeat</keyword>
<dbReference type="EMBL" id="CACVKT020006619">
    <property type="protein sequence ID" value="CAC5402740.1"/>
    <property type="molecule type" value="Genomic_DNA"/>
</dbReference>
<dbReference type="SUPFAM" id="SSF57845">
    <property type="entry name" value="B-box zinc-binding domain"/>
    <property type="match status" value="1"/>
</dbReference>
<feature type="domain" description="B box-type" evidence="3">
    <location>
        <begin position="503"/>
        <end position="536"/>
    </location>
</feature>
<keyword evidence="4" id="KW-0808">Transferase</keyword>
<dbReference type="PANTHER" id="PTHR25462">
    <property type="entry name" value="BONUS, ISOFORM C-RELATED"/>
    <property type="match status" value="1"/>
</dbReference>
<evidence type="ECO:0000259" key="3">
    <source>
        <dbReference type="PROSITE" id="PS50119"/>
    </source>
</evidence>
<sequence>MSTNTKEEQELLRLFKCVVDTGADVLVPFAEHKLLKSYNGNFERFLNDKKHEMFHLWQSKKLLCCECPPAGCKLKRTGHMDNWIFRKIYDNNGHEDGGHIVRKCGKVIQVCLHKYVTRIFRIHELDISALSFLLRNLATLLPNENTALDTITTYRSHICHAYSTNCYPMTFLNTAWTELENALVELIDPSYKVVIQKQIKYLRKIDLEKDEITELLKNVQDGIADVKYCMSSTINAIEKCETTVKESTDKILENIDMLKTNQASDTLAMSERLNKMEQFLHQLHSTAISVKYEKSSDLSKGEEECLVLWQLATPENWNAVEIEQMLTMFVDRFKDLQVKIKFVRNGSLVIMTTVPSQVANDSTDFQCAVKAFLTRMIEVCQIDTKVSCNVDVTLHILNSNKLNVLHSFPNKPTEHKFVQTDVVELSTNPYQPDFDDGSPIYGDDTTFCCSCLQSNKQVATQSYCLDCSEPICEKCSSIHETFEQPHTITSKVTEDIVYQSNSTVSTFCSVHKNQVTNSFCTQHDALLCDICVMDGHSSCVSVLSIQKAAENVAEGAIMGDLENRLHNLGIVIESLITTEEKNILHVNAEKEKVHKEANSIRQRISSHLDRLERKFADRLTDVAERCKLSHNYYLPSKLRITKILKNEIQSTKTFESEADIFKALKILDRKVNKQESEIRNFQDDMQVSRRLEFYPSIGNIELKLAKLGDLKPSKTPMTSLDCQSQLHLVRNRKGNIICVDSFKSVNIGCSVGSGIFINGGKLIFTNYSGRHCLHVCKRNGMGCEEIKLDGGPMDIATYNSTIVLATYRYSGIQIIHVDTNKCGQYIRQGSYFAIQCENKNIWTSTGEAEIYRIDIKGNLLQNFKVDFIGRQIALDITGEHMFYSLLKSDKIFTLSADGKPVVFYTCPENVSFHGLAVDCNGNVLIADTNSNCIRSISKDGKNIETILSIDDGISKPDHLQINSDANELLVLSLENGFIQIFKLI</sequence>
<dbReference type="PANTHER" id="PTHR25462:SF296">
    <property type="entry name" value="MEIOTIC P26, ISOFORM F"/>
    <property type="match status" value="1"/>
</dbReference>
<dbReference type="EC" id="2.3.2.27" evidence="4"/>
<dbReference type="GO" id="GO:0008270">
    <property type="term" value="F:zinc ion binding"/>
    <property type="evidence" value="ECO:0007669"/>
    <property type="project" value="UniProtKB-KW"/>
</dbReference>
<keyword evidence="2" id="KW-0862">Zinc</keyword>
<dbReference type="InterPro" id="IPR000315">
    <property type="entry name" value="Znf_B-box"/>
</dbReference>
<evidence type="ECO:0000256" key="1">
    <source>
        <dbReference type="ARBA" id="ARBA00022737"/>
    </source>
</evidence>
<dbReference type="AlphaFoldDB" id="A0A6J8D6L4"/>
<dbReference type="SUPFAM" id="SSF101898">
    <property type="entry name" value="NHL repeat"/>
    <property type="match status" value="1"/>
</dbReference>
<dbReference type="Gene3D" id="3.30.160.60">
    <property type="entry name" value="Classic Zinc Finger"/>
    <property type="match status" value="1"/>
</dbReference>
<evidence type="ECO:0000313" key="4">
    <source>
        <dbReference type="EMBL" id="CAC5402740.1"/>
    </source>
</evidence>
<dbReference type="PROSITE" id="PS50119">
    <property type="entry name" value="ZF_BBOX"/>
    <property type="match status" value="2"/>
</dbReference>
<keyword evidence="2" id="KW-0863">Zinc-finger</keyword>
<name>A0A6J8D6L4_MYTCO</name>
<protein>
    <submittedName>
        <fullName evidence="4">TRIM28</fullName>
        <ecNumber evidence="4">2.3.2.27</ecNumber>
    </submittedName>
</protein>
<reference evidence="4 5" key="1">
    <citation type="submission" date="2020-06" db="EMBL/GenBank/DDBJ databases">
        <authorList>
            <person name="Li R."/>
            <person name="Bekaert M."/>
        </authorList>
    </citation>
    <scope>NUCLEOTIDE SEQUENCE [LARGE SCALE GENOMIC DNA]</scope>
    <source>
        <strain evidence="5">wild</strain>
    </source>
</reference>
<dbReference type="InterPro" id="IPR047153">
    <property type="entry name" value="TRIM45/56/19-like"/>
</dbReference>
<evidence type="ECO:0000256" key="2">
    <source>
        <dbReference type="PROSITE-ProRule" id="PRU00024"/>
    </source>
</evidence>
<dbReference type="OrthoDB" id="10366440at2759"/>
<gene>
    <name evidence="4" type="ORF">MCOR_36688</name>
</gene>
<accession>A0A6J8D6L4</accession>
<feature type="domain" description="B box-type" evidence="3">
    <location>
        <begin position="443"/>
        <end position="491"/>
    </location>
</feature>
<proteinExistence type="predicted"/>
<dbReference type="Gene3D" id="2.120.10.30">
    <property type="entry name" value="TolB, C-terminal domain"/>
    <property type="match status" value="1"/>
</dbReference>
<dbReference type="Pfam" id="PF01436">
    <property type="entry name" value="NHL"/>
    <property type="match status" value="1"/>
</dbReference>
<organism evidence="4 5">
    <name type="scientific">Mytilus coruscus</name>
    <name type="common">Sea mussel</name>
    <dbReference type="NCBI Taxonomy" id="42192"/>
    <lineage>
        <taxon>Eukaryota</taxon>
        <taxon>Metazoa</taxon>
        <taxon>Spiralia</taxon>
        <taxon>Lophotrochozoa</taxon>
        <taxon>Mollusca</taxon>
        <taxon>Bivalvia</taxon>
        <taxon>Autobranchia</taxon>
        <taxon>Pteriomorphia</taxon>
        <taxon>Mytilida</taxon>
        <taxon>Mytiloidea</taxon>
        <taxon>Mytilidae</taxon>
        <taxon>Mytilinae</taxon>
        <taxon>Mytilus</taxon>
    </lineage>
</organism>
<keyword evidence="5" id="KW-1185">Reference proteome</keyword>
<keyword evidence="4" id="KW-0012">Acyltransferase</keyword>
<dbReference type="InterPro" id="IPR011042">
    <property type="entry name" value="6-blade_b-propeller_TolB-like"/>
</dbReference>
<evidence type="ECO:0000313" key="5">
    <source>
        <dbReference type="Proteomes" id="UP000507470"/>
    </source>
</evidence>
<dbReference type="Proteomes" id="UP000507470">
    <property type="component" value="Unassembled WGS sequence"/>
</dbReference>